<comment type="subcellular location">
    <subcellularLocation>
        <location evidence="1">Membrane</location>
        <topology evidence="1">Multi-pass membrane protein</topology>
    </subcellularLocation>
</comment>
<evidence type="ECO:0000256" key="1">
    <source>
        <dbReference type="ARBA" id="ARBA00004141"/>
    </source>
</evidence>
<evidence type="ECO:0000256" key="7">
    <source>
        <dbReference type="ARBA" id="ARBA00023136"/>
    </source>
</evidence>
<dbReference type="AlphaFoldDB" id="A0A1X7QYB9"/>
<keyword evidence="12" id="KW-1185">Reference proteome</keyword>
<dbReference type="Gene3D" id="1.20.1740.10">
    <property type="entry name" value="Amino acid/polyamine transporter I"/>
    <property type="match status" value="1"/>
</dbReference>
<feature type="transmembrane region" description="Helical" evidence="9">
    <location>
        <begin position="540"/>
        <end position="562"/>
    </location>
</feature>
<feature type="transmembrane region" description="Helical" evidence="9">
    <location>
        <begin position="366"/>
        <end position="384"/>
    </location>
</feature>
<keyword evidence="7 9" id="KW-0472">Membrane</keyword>
<feature type="transmembrane region" description="Helical" evidence="9">
    <location>
        <begin position="322"/>
        <end position="345"/>
    </location>
</feature>
<evidence type="ECO:0000256" key="8">
    <source>
        <dbReference type="SAM" id="MobiDB-lite"/>
    </source>
</evidence>
<feature type="transmembrane region" description="Helical" evidence="9">
    <location>
        <begin position="497"/>
        <end position="520"/>
    </location>
</feature>
<dbReference type="PANTHER" id="PTHR43341:SF15">
    <property type="entry name" value="GENERAL AMINO ACID PERMEASE AGP2"/>
    <property type="match status" value="1"/>
</dbReference>
<keyword evidence="4 9" id="KW-0812">Transmembrane</keyword>
<feature type="transmembrane region" description="Helical" evidence="9">
    <location>
        <begin position="574"/>
        <end position="594"/>
    </location>
</feature>
<dbReference type="EMBL" id="FXLY01000002">
    <property type="protein sequence ID" value="SMN17996.1"/>
    <property type="molecule type" value="Genomic_DNA"/>
</dbReference>
<dbReference type="PANTHER" id="PTHR43341">
    <property type="entry name" value="AMINO ACID PERMEASE"/>
    <property type="match status" value="1"/>
</dbReference>
<dbReference type="PROSITE" id="PS00218">
    <property type="entry name" value="AMINO_ACID_PERMEASE_1"/>
    <property type="match status" value="1"/>
</dbReference>
<evidence type="ECO:0000313" key="11">
    <source>
        <dbReference type="EMBL" id="SMN17996.1"/>
    </source>
</evidence>
<comment type="similarity">
    <text evidence="2">Belongs to the amino acid-polyamine-organocation (APC) superfamily. YAT (TC 2.A.3.10) family.</text>
</comment>
<gene>
    <name evidence="11" type="ORF">KASA_0Q03949G</name>
</gene>
<evidence type="ECO:0000259" key="10">
    <source>
        <dbReference type="Pfam" id="PF00324"/>
    </source>
</evidence>
<feature type="transmembrane region" description="Helical" evidence="9">
    <location>
        <begin position="274"/>
        <end position="291"/>
    </location>
</feature>
<evidence type="ECO:0000256" key="5">
    <source>
        <dbReference type="ARBA" id="ARBA00022970"/>
    </source>
</evidence>
<dbReference type="OrthoDB" id="10062876at2759"/>
<evidence type="ECO:0000256" key="3">
    <source>
        <dbReference type="ARBA" id="ARBA00022448"/>
    </source>
</evidence>
<organism evidence="11 12">
    <name type="scientific">Maudiozyma saulgeensis</name>
    <dbReference type="NCBI Taxonomy" id="1789683"/>
    <lineage>
        <taxon>Eukaryota</taxon>
        <taxon>Fungi</taxon>
        <taxon>Dikarya</taxon>
        <taxon>Ascomycota</taxon>
        <taxon>Saccharomycotina</taxon>
        <taxon>Saccharomycetes</taxon>
        <taxon>Saccharomycetales</taxon>
        <taxon>Saccharomycetaceae</taxon>
        <taxon>Maudiozyma</taxon>
    </lineage>
</organism>
<feature type="region of interest" description="Disordered" evidence="8">
    <location>
        <begin position="89"/>
        <end position="118"/>
    </location>
</feature>
<dbReference type="GO" id="GO:0016020">
    <property type="term" value="C:membrane"/>
    <property type="evidence" value="ECO:0007669"/>
    <property type="project" value="UniProtKB-SubCell"/>
</dbReference>
<proteinExistence type="inferred from homology"/>
<accession>A0A1X7QYB9</accession>
<keyword evidence="5" id="KW-0029">Amino-acid transport</keyword>
<evidence type="ECO:0000256" key="9">
    <source>
        <dbReference type="SAM" id="Phobius"/>
    </source>
</evidence>
<dbReference type="Pfam" id="PF00324">
    <property type="entry name" value="AA_permease"/>
    <property type="match status" value="1"/>
</dbReference>
<feature type="compositionally biased region" description="Acidic residues" evidence="8">
    <location>
        <begin position="101"/>
        <end position="110"/>
    </location>
</feature>
<feature type="transmembrane region" description="Helical" evidence="9">
    <location>
        <begin position="468"/>
        <end position="485"/>
    </location>
</feature>
<evidence type="ECO:0000256" key="2">
    <source>
        <dbReference type="ARBA" id="ARBA00006983"/>
    </source>
</evidence>
<name>A0A1X7QYB9_9SACH</name>
<dbReference type="GO" id="GO:0015171">
    <property type="term" value="F:amino acid transmembrane transporter activity"/>
    <property type="evidence" value="ECO:0007669"/>
    <property type="project" value="TreeGrafter"/>
</dbReference>
<protein>
    <submittedName>
        <fullName evidence="11">Similar to Saccharomyces cerevisiae YBR132C AGP2 High affinity polyamine permease, preferentially uses spermidine over putrescine</fullName>
    </submittedName>
</protein>
<dbReference type="InterPro" id="IPR004840">
    <property type="entry name" value="Amino_acid_permease_CS"/>
</dbReference>
<evidence type="ECO:0000313" key="12">
    <source>
        <dbReference type="Proteomes" id="UP000196158"/>
    </source>
</evidence>
<feature type="transmembrane region" description="Helical" evidence="9">
    <location>
        <begin position="204"/>
        <end position="222"/>
    </location>
</feature>
<dbReference type="Proteomes" id="UP000196158">
    <property type="component" value="Unassembled WGS sequence"/>
</dbReference>
<feature type="transmembrane region" description="Helical" evidence="9">
    <location>
        <begin position="132"/>
        <end position="154"/>
    </location>
</feature>
<feature type="transmembrane region" description="Helical" evidence="9">
    <location>
        <begin position="160"/>
        <end position="183"/>
    </location>
</feature>
<dbReference type="InterPro" id="IPR050524">
    <property type="entry name" value="APC_YAT"/>
</dbReference>
<feature type="region of interest" description="Disordered" evidence="8">
    <location>
        <begin position="1"/>
        <end position="28"/>
    </location>
</feature>
<feature type="domain" description="Amino acid permease/ SLC12A" evidence="10">
    <location>
        <begin position="131"/>
        <end position="602"/>
    </location>
</feature>
<feature type="transmembrane region" description="Helical" evidence="9">
    <location>
        <begin position="242"/>
        <end position="262"/>
    </location>
</feature>
<keyword evidence="6 9" id="KW-1133">Transmembrane helix</keyword>
<reference evidence="11 12" key="1">
    <citation type="submission" date="2017-04" db="EMBL/GenBank/DDBJ databases">
        <authorList>
            <person name="Afonso C.L."/>
            <person name="Miller P.J."/>
            <person name="Scott M.A."/>
            <person name="Spackman E."/>
            <person name="Goraichik I."/>
            <person name="Dimitrov K.M."/>
            <person name="Suarez D.L."/>
            <person name="Swayne D.E."/>
        </authorList>
    </citation>
    <scope>NUCLEOTIDE SEQUENCE [LARGE SCALE GENOMIC DNA]</scope>
</reference>
<feature type="transmembrane region" description="Helical" evidence="9">
    <location>
        <begin position="423"/>
        <end position="442"/>
    </location>
</feature>
<keyword evidence="3" id="KW-0813">Transport</keyword>
<evidence type="ECO:0000256" key="4">
    <source>
        <dbReference type="ARBA" id="ARBA00022692"/>
    </source>
</evidence>
<evidence type="ECO:0000256" key="6">
    <source>
        <dbReference type="ARBA" id="ARBA00022989"/>
    </source>
</evidence>
<dbReference type="InterPro" id="IPR004841">
    <property type="entry name" value="AA-permease/SLC12A_dom"/>
</dbReference>
<sequence>MVDEKIHNNKNSMIHLEDEEEEEDWSIKKDKNYITENIYPSETFTHTRPNNLKENSGIEIYDLDSINRSKNNKIDGNLNDDDDIDDGYSHNIISNGSHSGDDEDDDDQEENNSRTNLLNNTRTHRKLLNRHVQFIAISGVIGTALFVAIGKPMYYGGAGFLLIAFAMWCVPILAITVSTAEMVSFLPVSSPFLRLAKKCTDESLAMMASWNFWFLECVQIPFEIVSVNTIIHYWRDDYSPAIPLVVQSILYLLISVCAVGYYGELEFWLSSFKIILALGLFIYTFITMVGGNPNHDVYGFRNFGEAPFKKYFPDGIDRGSHIGYLQGFLACLIQASFTIAGGEYISMLAGEVKLPRKVLPKAFKQVFVRLTVMFIGSCLCVGIVCSANDASLTAAINESRPGAGSSPYVISMLNLGIRILPDVVNIALITAAFSAGNAYTYCSSRTLYGMALDGYAPKIFTRCNKQGVPIYAVCVSLCWALISLLQLNSNSAVVLNWLINIITTSQLINFVCLCIIYLFFRRAYLVQRDTLPPLPFKSWWQPWTAIFGMSCALIMIFLQGYTVFFHKLWNVQDFLFNYLMIFIDLGIYLAYKLLWCRGKDKFKDPHTIDFMTDLREIEEHELDHSFEKFKFYLDA</sequence>